<name>A0A1Y1S605_9MICR</name>
<sequence>MNDELMEAISESYRKIHKKIDECIVCVRNNSKPDLSNEIKELSQKINNLEKRLSKNEGLEVQFDGNCDLFKSSQTNEDCFNIDYLNENATDKKSIKNEYKIPNTMSSKPNTSLNKAKSTALPINTKPTTPKNRHVNPISRTTVIKPDKQIRFNKSEMFIACENEMPHNDIK</sequence>
<evidence type="ECO:0000313" key="3">
    <source>
        <dbReference type="EMBL" id="ORD93860.1"/>
    </source>
</evidence>
<comment type="caution">
    <text evidence="3">The sequence shown here is derived from an EMBL/GenBank/DDBJ whole genome shotgun (WGS) entry which is preliminary data.</text>
</comment>
<keyword evidence="1" id="KW-0175">Coiled coil</keyword>
<keyword evidence="4" id="KW-1185">Reference proteome</keyword>
<evidence type="ECO:0000313" key="4">
    <source>
        <dbReference type="Proteomes" id="UP000192639"/>
    </source>
</evidence>
<dbReference type="Proteomes" id="UP000192639">
    <property type="component" value="Unassembled WGS sequence"/>
</dbReference>
<accession>A0A1Y1S605</accession>
<reference evidence="3 4" key="1">
    <citation type="journal article" date="2017" name="Environ. Microbiol.">
        <title>Decay of the glycolytic pathway and adaptation to intranuclear parasitism within Enterocytozoonidae microsporidia.</title>
        <authorList>
            <person name="Wiredu Boakye D."/>
            <person name="Jaroenlak P."/>
            <person name="Prachumwat A."/>
            <person name="Williams T.A."/>
            <person name="Bateman K.S."/>
            <person name="Itsathitphaisarn O."/>
            <person name="Sritunyalucksana K."/>
            <person name="Paszkiewicz K.H."/>
            <person name="Moore K.A."/>
            <person name="Stentiford G.D."/>
            <person name="Williams B.A."/>
        </authorList>
    </citation>
    <scope>NUCLEOTIDE SEQUENCE [LARGE SCALE GENOMIC DNA]</scope>
    <source>
        <strain evidence="3 4">GB1</strain>
    </source>
</reference>
<evidence type="ECO:0000256" key="2">
    <source>
        <dbReference type="SAM" id="MobiDB-lite"/>
    </source>
</evidence>
<gene>
    <name evidence="3" type="ORF">ECANGB1_1437</name>
</gene>
<feature type="region of interest" description="Disordered" evidence="2">
    <location>
        <begin position="102"/>
        <end position="136"/>
    </location>
</feature>
<proteinExistence type="predicted"/>
<dbReference type="EMBL" id="LWDP01000042">
    <property type="protein sequence ID" value="ORD93860.1"/>
    <property type="molecule type" value="Genomic_DNA"/>
</dbReference>
<feature type="coiled-coil region" evidence="1">
    <location>
        <begin position="32"/>
        <end position="59"/>
    </location>
</feature>
<protein>
    <submittedName>
        <fullName evidence="3">Uncharacterized protein</fullName>
    </submittedName>
</protein>
<organism evidence="3 4">
    <name type="scientific">Enterospora canceri</name>
    <dbReference type="NCBI Taxonomy" id="1081671"/>
    <lineage>
        <taxon>Eukaryota</taxon>
        <taxon>Fungi</taxon>
        <taxon>Fungi incertae sedis</taxon>
        <taxon>Microsporidia</taxon>
        <taxon>Enterocytozoonidae</taxon>
        <taxon>Enterospora</taxon>
    </lineage>
</organism>
<evidence type="ECO:0000256" key="1">
    <source>
        <dbReference type="SAM" id="Coils"/>
    </source>
</evidence>
<dbReference type="AlphaFoldDB" id="A0A1Y1S605"/>
<dbReference type="VEuPathDB" id="MicrosporidiaDB:ECANGB1_1437"/>
<feature type="compositionally biased region" description="Polar residues" evidence="2">
    <location>
        <begin position="103"/>
        <end position="130"/>
    </location>
</feature>